<dbReference type="InterPro" id="IPR034746">
    <property type="entry name" value="POTRA"/>
</dbReference>
<accession>A0A2H3PBE8</accession>
<dbReference type="EMBL" id="PDEP01000001">
    <property type="protein sequence ID" value="PEN09588.1"/>
    <property type="molecule type" value="Genomic_DNA"/>
</dbReference>
<dbReference type="InterPro" id="IPR039910">
    <property type="entry name" value="D15-like"/>
</dbReference>
<evidence type="ECO:0000313" key="5">
    <source>
        <dbReference type="Proteomes" id="UP000221024"/>
    </source>
</evidence>
<sequence>MVPGALSTLQMLLHSALFRSLCRKSLRMLGITVLLLVLASATLTVHAQDPLVLVNEETQVQGIDMRFVDGQTFSQERLLQQMATQAPTAWDRWKRRLPLLQPEPRRFDPLTFQRDIARLRQFYRDNGFPSPSIDYPATQFEAEENRIRLVITINEGAPLRIQDALFLDAEGERYAAEVFTGAQRAAWQTFERNTIVELGSRYTEFKRSQLEDDIARWLRNQGYAFARVTSNVTTNTEARTADLRFFVDPGPRARIGEIQISGTQSVERRVVERSLPFEPGDVFSADALTEGQRNLFNLNLFRVALADVPEQPRDSLVTVRYRVREANMRTLAGEVGYGTAVGFTGEGRWSHRNFFGNARSFTASITAETGYPNDARFLPAFLAGTGGSSVTERRFRAGLLLREPYIWGPSLSAAVEPFGEIGRNPRLPGVQQDRLGINEFTIGFDTRLTYEIFRFRTITLQHSLQRRRQYVPDALQSGPVDPNDPLSSDGSSGFNRSVFTLSANLGRTDDYVSPSVGFLVRPTAELAGAVVPSGIQYGKLSVEVSAYQPLTPAVDLAGRLFAGRVFPFGTSRTALQAEPSLRNSVFRNRFNDVLFYAGGGTDLRGWPLNQSGGKFVNLSETGGPASLFTPIGGMSKLALNTELRLPFPGLGAEWRTAFFVDAAVLSRHDFTLVPAPPSDAADRFATSTGTVRVGAGTGLRYETPFGFLRFDIAIPLNPDPLDIRDPEAVSDAIRNNQPPTSVDPSFTRQFRLHVGIGRTF</sequence>
<dbReference type="Proteomes" id="UP000221024">
    <property type="component" value="Unassembled WGS sequence"/>
</dbReference>
<gene>
    <name evidence="4" type="ORF">CRI93_02335</name>
</gene>
<dbReference type="Gene3D" id="3.10.20.310">
    <property type="entry name" value="membrane protein fhac"/>
    <property type="match status" value="3"/>
</dbReference>
<dbReference type="GO" id="GO:0019867">
    <property type="term" value="C:outer membrane"/>
    <property type="evidence" value="ECO:0007669"/>
    <property type="project" value="InterPro"/>
</dbReference>
<comment type="caution">
    <text evidence="4">The sequence shown here is derived from an EMBL/GenBank/DDBJ whole genome shotgun (WGS) entry which is preliminary data.</text>
</comment>
<dbReference type="InterPro" id="IPR000184">
    <property type="entry name" value="Bac_surfAg_D15"/>
</dbReference>
<reference evidence="4 5" key="1">
    <citation type="submission" date="2017-10" db="EMBL/GenBank/DDBJ databases">
        <title>Draft genome of Longimonas halophila.</title>
        <authorList>
            <person name="Goh K.M."/>
            <person name="Shamsir M.S."/>
            <person name="Lim S.W."/>
        </authorList>
    </citation>
    <scope>NUCLEOTIDE SEQUENCE [LARGE SCALE GENOMIC DNA]</scope>
    <source>
        <strain evidence="4 5">KCTC 42399</strain>
    </source>
</reference>
<dbReference type="OrthoDB" id="9814535at2"/>
<evidence type="ECO:0000313" key="4">
    <source>
        <dbReference type="EMBL" id="PEN09588.1"/>
    </source>
</evidence>
<evidence type="ECO:0000256" key="2">
    <source>
        <dbReference type="ARBA" id="ARBA00023136"/>
    </source>
</evidence>
<dbReference type="PROSITE" id="PS51779">
    <property type="entry name" value="POTRA"/>
    <property type="match status" value="1"/>
</dbReference>
<feature type="domain" description="POTRA" evidence="3">
    <location>
        <begin position="253"/>
        <end position="326"/>
    </location>
</feature>
<dbReference type="Pfam" id="PF01103">
    <property type="entry name" value="Omp85"/>
    <property type="match status" value="1"/>
</dbReference>
<evidence type="ECO:0000256" key="1">
    <source>
        <dbReference type="ARBA" id="ARBA00004370"/>
    </source>
</evidence>
<dbReference type="Gene3D" id="2.40.160.50">
    <property type="entry name" value="membrane protein fhac: a member of the omp85/tpsb transporter family"/>
    <property type="match status" value="1"/>
</dbReference>
<dbReference type="AlphaFoldDB" id="A0A2H3PBE8"/>
<organism evidence="4 5">
    <name type="scientific">Longimonas halophila</name>
    <dbReference type="NCBI Taxonomy" id="1469170"/>
    <lineage>
        <taxon>Bacteria</taxon>
        <taxon>Pseudomonadati</taxon>
        <taxon>Rhodothermota</taxon>
        <taxon>Rhodothermia</taxon>
        <taxon>Rhodothermales</taxon>
        <taxon>Salisaetaceae</taxon>
        <taxon>Longimonas</taxon>
    </lineage>
</organism>
<proteinExistence type="predicted"/>
<dbReference type="PANTHER" id="PTHR12815">
    <property type="entry name" value="SORTING AND ASSEMBLY MACHINERY SAMM50 PROTEIN FAMILY MEMBER"/>
    <property type="match status" value="1"/>
</dbReference>
<comment type="subcellular location">
    <subcellularLocation>
        <location evidence="1">Membrane</location>
    </subcellularLocation>
</comment>
<protein>
    <recommendedName>
        <fullName evidence="3">POTRA domain-containing protein</fullName>
    </recommendedName>
</protein>
<dbReference type="Pfam" id="PF07244">
    <property type="entry name" value="POTRA"/>
    <property type="match status" value="3"/>
</dbReference>
<dbReference type="PANTHER" id="PTHR12815:SF42">
    <property type="entry name" value="BACTERIAL SURFACE ANTIGEN (D15) DOMAIN-CONTAINING PROTEIN"/>
    <property type="match status" value="1"/>
</dbReference>
<name>A0A2H3PBE8_9BACT</name>
<keyword evidence="5" id="KW-1185">Reference proteome</keyword>
<dbReference type="InterPro" id="IPR010827">
    <property type="entry name" value="BamA/TamA_POTRA"/>
</dbReference>
<evidence type="ECO:0000259" key="3">
    <source>
        <dbReference type="PROSITE" id="PS51779"/>
    </source>
</evidence>
<keyword evidence="2" id="KW-0472">Membrane</keyword>